<evidence type="ECO:0000313" key="3">
    <source>
        <dbReference type="Proteomes" id="UP001345219"/>
    </source>
</evidence>
<reference evidence="2 3" key="1">
    <citation type="journal article" date="2023" name="Hortic Res">
        <title>Pangenome of water caltrop reveals structural variations and asymmetric subgenome divergence after allopolyploidization.</title>
        <authorList>
            <person name="Zhang X."/>
            <person name="Chen Y."/>
            <person name="Wang L."/>
            <person name="Yuan Y."/>
            <person name="Fang M."/>
            <person name="Shi L."/>
            <person name="Lu R."/>
            <person name="Comes H.P."/>
            <person name="Ma Y."/>
            <person name="Chen Y."/>
            <person name="Huang G."/>
            <person name="Zhou Y."/>
            <person name="Zheng Z."/>
            <person name="Qiu Y."/>
        </authorList>
    </citation>
    <scope>NUCLEOTIDE SEQUENCE [LARGE SCALE GENOMIC DNA]</scope>
    <source>
        <tissue evidence="2">Roots</tissue>
    </source>
</reference>
<name>A0AAN7KG43_9MYRT</name>
<evidence type="ECO:0000313" key="2">
    <source>
        <dbReference type="EMBL" id="KAK4762070.1"/>
    </source>
</evidence>
<organism evidence="2 3">
    <name type="scientific">Trapa incisa</name>
    <dbReference type="NCBI Taxonomy" id="236973"/>
    <lineage>
        <taxon>Eukaryota</taxon>
        <taxon>Viridiplantae</taxon>
        <taxon>Streptophyta</taxon>
        <taxon>Embryophyta</taxon>
        <taxon>Tracheophyta</taxon>
        <taxon>Spermatophyta</taxon>
        <taxon>Magnoliopsida</taxon>
        <taxon>eudicotyledons</taxon>
        <taxon>Gunneridae</taxon>
        <taxon>Pentapetalae</taxon>
        <taxon>rosids</taxon>
        <taxon>malvids</taxon>
        <taxon>Myrtales</taxon>
        <taxon>Lythraceae</taxon>
        <taxon>Trapa</taxon>
    </lineage>
</organism>
<dbReference type="Proteomes" id="UP001345219">
    <property type="component" value="Chromosome 23"/>
</dbReference>
<accession>A0AAN7KG43</accession>
<keyword evidence="1" id="KW-0175">Coiled coil</keyword>
<sequence length="86" mass="9905">MTTETELDYMKRRLKEMEDEAAALREMQAEVEKEMSSGQGEGLGLLTTRVEGKALGWLHRAATTSLFQQWKDYKLEPINLSWVQLT</sequence>
<dbReference type="AlphaFoldDB" id="A0AAN7KG43"/>
<keyword evidence="3" id="KW-1185">Reference proteome</keyword>
<feature type="coiled-coil region" evidence="1">
    <location>
        <begin position="7"/>
        <end position="34"/>
    </location>
</feature>
<comment type="caution">
    <text evidence="2">The sequence shown here is derived from an EMBL/GenBank/DDBJ whole genome shotgun (WGS) entry which is preliminary data.</text>
</comment>
<protein>
    <submittedName>
        <fullName evidence="2">Uncharacterized protein</fullName>
    </submittedName>
</protein>
<evidence type="ECO:0000256" key="1">
    <source>
        <dbReference type="SAM" id="Coils"/>
    </source>
</evidence>
<gene>
    <name evidence="2" type="ORF">SAY87_029954</name>
</gene>
<dbReference type="EMBL" id="JAXIOK010000009">
    <property type="protein sequence ID" value="KAK4762070.1"/>
    <property type="molecule type" value="Genomic_DNA"/>
</dbReference>
<proteinExistence type="predicted"/>